<dbReference type="AlphaFoldDB" id="A0A672YH17"/>
<dbReference type="FunCoup" id="A0A672YH17">
    <property type="interactions" value="199"/>
</dbReference>
<gene>
    <name evidence="11" type="primary">trmt12</name>
</gene>
<evidence type="ECO:0000256" key="6">
    <source>
        <dbReference type="ARBA" id="ARBA00022694"/>
    </source>
</evidence>
<sequence length="405" mass="45423">MDSVPCLRVSQCHAQQFRKCLQSEGVLDLSLCLVKDSDGTVLLPILPSGLPHLDLQQLNTMVPDNRTCEVVWTQAPLQSKKRKGQRSCIELEETLQELLECHGERWTGELKRDIPRSFQRHGDLVLLGDNCFCLPLWKKMDNQLWTAVAKGLGAKRLAKMSQISSDGFRSPVVTMLLGEHSWVTHVDNGIRYEFDVTKCMFSSGNITEKLRVAGFDCRGETVVDLYAGIGYFTLPYLVHARAAHVHACEWNPDAVEALRKNLKANRASERCTIHQGDNRQLQLCDVADRVNLGLIPSSEDGWPVACQLLRRSTGGILHIHQNVTSPLSNSSVIPQVSDATQRVSGKTADRDAWQAWADDTAQRFTSLLKDITGSPWRTKIQHIEHVKSYAPHVHHIVLDLECRPS</sequence>
<reference evidence="11" key="2">
    <citation type="submission" date="2025-08" db="UniProtKB">
        <authorList>
            <consortium name="Ensembl"/>
        </authorList>
    </citation>
    <scope>IDENTIFICATION</scope>
</reference>
<dbReference type="PROSITE" id="PS51684">
    <property type="entry name" value="SAM_MT_TRM5_TYW2"/>
    <property type="match status" value="1"/>
</dbReference>
<organism evidence="11 12">
    <name type="scientific">Sphaeramia orbicularis</name>
    <name type="common">orbiculate cardinalfish</name>
    <dbReference type="NCBI Taxonomy" id="375764"/>
    <lineage>
        <taxon>Eukaryota</taxon>
        <taxon>Metazoa</taxon>
        <taxon>Chordata</taxon>
        <taxon>Craniata</taxon>
        <taxon>Vertebrata</taxon>
        <taxon>Euteleostomi</taxon>
        <taxon>Actinopterygii</taxon>
        <taxon>Neopterygii</taxon>
        <taxon>Teleostei</taxon>
        <taxon>Neoteleostei</taxon>
        <taxon>Acanthomorphata</taxon>
        <taxon>Gobiaria</taxon>
        <taxon>Kurtiformes</taxon>
        <taxon>Apogonoidei</taxon>
        <taxon>Apogonidae</taxon>
        <taxon>Apogoninae</taxon>
        <taxon>Sphaeramia</taxon>
    </lineage>
</organism>
<dbReference type="Gene3D" id="3.30.300.110">
    <property type="entry name" value="Met-10+ protein-like domains"/>
    <property type="match status" value="1"/>
</dbReference>
<dbReference type="CTD" id="55039"/>
<dbReference type="SUPFAM" id="SSF53335">
    <property type="entry name" value="S-adenosyl-L-methionine-dependent methyltransferases"/>
    <property type="match status" value="1"/>
</dbReference>
<dbReference type="FunFam" id="3.30.300.110:FF:000002">
    <property type="entry name" value="tRNA wybutosine-synthesizing protein 2 homolog"/>
    <property type="match status" value="1"/>
</dbReference>
<evidence type="ECO:0000256" key="2">
    <source>
        <dbReference type="ARBA" id="ARBA00012265"/>
    </source>
</evidence>
<reference evidence="11" key="1">
    <citation type="submission" date="2019-06" db="EMBL/GenBank/DDBJ databases">
        <authorList>
            <consortium name="Wellcome Sanger Institute Data Sharing"/>
        </authorList>
    </citation>
    <scope>NUCLEOTIDE SEQUENCE [LARGE SCALE GENOMIC DNA]</scope>
</reference>
<dbReference type="InterPro" id="IPR029063">
    <property type="entry name" value="SAM-dependent_MTases_sf"/>
</dbReference>
<dbReference type="InterPro" id="IPR056743">
    <property type="entry name" value="TRM5-TYW2-like_MTfase"/>
</dbReference>
<dbReference type="EC" id="2.5.1.114" evidence="2"/>
<dbReference type="GO" id="GO:0005737">
    <property type="term" value="C:cytoplasm"/>
    <property type="evidence" value="ECO:0007669"/>
    <property type="project" value="TreeGrafter"/>
</dbReference>
<dbReference type="Pfam" id="PF02475">
    <property type="entry name" value="TRM5-TYW2_MTfase"/>
    <property type="match status" value="1"/>
</dbReference>
<evidence type="ECO:0000256" key="7">
    <source>
        <dbReference type="ARBA" id="ARBA00031315"/>
    </source>
</evidence>
<dbReference type="PANTHER" id="PTHR23245:SF25">
    <property type="entry name" value="TRNA WYBUTOSINE-SYNTHESIZING PROTEIN 2 HOMOLOG"/>
    <property type="match status" value="1"/>
</dbReference>
<evidence type="ECO:0000256" key="5">
    <source>
        <dbReference type="ARBA" id="ARBA00022691"/>
    </source>
</evidence>
<dbReference type="InParanoid" id="A0A672YH17"/>
<dbReference type="PANTHER" id="PTHR23245">
    <property type="entry name" value="TRNA METHYLTRANSFERASE"/>
    <property type="match status" value="1"/>
</dbReference>
<dbReference type="GO" id="GO:0030488">
    <property type="term" value="P:tRNA methylation"/>
    <property type="evidence" value="ECO:0007669"/>
    <property type="project" value="TreeGrafter"/>
</dbReference>
<evidence type="ECO:0000256" key="9">
    <source>
        <dbReference type="ARBA" id="ARBA00049400"/>
    </source>
</evidence>
<reference evidence="11" key="3">
    <citation type="submission" date="2025-09" db="UniProtKB">
        <authorList>
            <consortium name="Ensembl"/>
        </authorList>
    </citation>
    <scope>IDENTIFICATION</scope>
</reference>
<dbReference type="GO" id="GO:0008175">
    <property type="term" value="F:tRNA methyltransferase activity"/>
    <property type="evidence" value="ECO:0007669"/>
    <property type="project" value="TreeGrafter"/>
</dbReference>
<keyword evidence="12" id="KW-1185">Reference proteome</keyword>
<dbReference type="InterPro" id="IPR056745">
    <property type="entry name" value="TYW2_N"/>
</dbReference>
<proteinExistence type="predicted"/>
<keyword evidence="5" id="KW-0949">S-adenosyl-L-methionine</keyword>
<dbReference type="GO" id="GO:0102522">
    <property type="term" value="F:tRNA 4-demethylwyosine alpha-amino-alpha-carboxypropyltransferase activity"/>
    <property type="evidence" value="ECO:0007669"/>
    <property type="project" value="UniProtKB-EC"/>
</dbReference>
<dbReference type="InterPro" id="IPR056744">
    <property type="entry name" value="TRM5/TYW2-like_N"/>
</dbReference>
<dbReference type="Proteomes" id="UP000472271">
    <property type="component" value="Chromosome 10"/>
</dbReference>
<comment type="function">
    <text evidence="8">S-adenosyl-L-methionine-dependent transferase that acts as a component of the wybutosine biosynthesis pathway. Wybutosine is a hyper modified guanosine with a tricyclic base found at the 3'-position adjacent to the anticodon of eukaryotic phenylalanine tRNA. Catalyzes the transfer of the alpha-amino-alpha-carboxypropyl (acp) group from S-adenosyl-L-methionine to the C-7 position of 4-demethylwyosine (imG-14) to produce wybutosine-86.</text>
</comment>
<evidence type="ECO:0000313" key="11">
    <source>
        <dbReference type="Ensembl" id="ENSSORP00005003874.1"/>
    </source>
</evidence>
<dbReference type="InterPro" id="IPR030382">
    <property type="entry name" value="MeTrfase_TRM5/TYW2"/>
</dbReference>
<accession>A0A672YH17</accession>
<feature type="domain" description="SAM-dependent methyltransferase TRM5/TYW2-type" evidence="10">
    <location>
        <begin position="118"/>
        <end position="404"/>
    </location>
</feature>
<dbReference type="Pfam" id="PF25132">
    <property type="entry name" value="TYW2_N"/>
    <property type="match status" value="1"/>
</dbReference>
<dbReference type="Ensembl" id="ENSSORT00005003985.1">
    <property type="protein sequence ID" value="ENSSORP00005003874.1"/>
    <property type="gene ID" value="ENSSORG00005002351.1"/>
</dbReference>
<evidence type="ECO:0000256" key="1">
    <source>
        <dbReference type="ARBA" id="ARBA00004797"/>
    </source>
</evidence>
<keyword evidence="6" id="KW-0819">tRNA processing</keyword>
<evidence type="ECO:0000256" key="3">
    <source>
        <dbReference type="ARBA" id="ARBA00017179"/>
    </source>
</evidence>
<keyword evidence="4" id="KW-0808">Transferase</keyword>
<comment type="catalytic activity">
    <reaction evidence="9">
        <text>4-demethylwyosine(37) in tRNA(Phe) + S-adenosyl-L-methionine = 4-demethyl-7-[(3S)-3-amino-3-carboxypropyl]wyosine(37) in tRNA(Phe) + S-methyl-5'-thioadenosine + H(+)</text>
        <dbReference type="Rhea" id="RHEA:36355"/>
        <dbReference type="Rhea" id="RHEA-COMP:10164"/>
        <dbReference type="Rhea" id="RHEA-COMP:10378"/>
        <dbReference type="ChEBI" id="CHEBI:15378"/>
        <dbReference type="ChEBI" id="CHEBI:17509"/>
        <dbReference type="ChEBI" id="CHEBI:59789"/>
        <dbReference type="ChEBI" id="CHEBI:64315"/>
        <dbReference type="ChEBI" id="CHEBI:73550"/>
        <dbReference type="EC" id="2.5.1.114"/>
    </reaction>
</comment>
<dbReference type="FunFam" id="3.40.50.150:FF:000201">
    <property type="entry name" value="tRNA wybutosine-synthesizing protein 2 homolog"/>
    <property type="match status" value="1"/>
</dbReference>
<evidence type="ECO:0000313" key="12">
    <source>
        <dbReference type="Proteomes" id="UP000472271"/>
    </source>
</evidence>
<dbReference type="Gene3D" id="3.40.50.150">
    <property type="entry name" value="Vaccinia Virus protein VP39"/>
    <property type="match status" value="1"/>
</dbReference>
<dbReference type="GeneID" id="115426583"/>
<evidence type="ECO:0000256" key="4">
    <source>
        <dbReference type="ARBA" id="ARBA00022679"/>
    </source>
</evidence>
<comment type="pathway">
    <text evidence="1">tRNA modification; wybutosine-tRNA(Phe) biosynthesis.</text>
</comment>
<evidence type="ECO:0000259" key="10">
    <source>
        <dbReference type="PROSITE" id="PS51684"/>
    </source>
</evidence>
<protein>
    <recommendedName>
        <fullName evidence="3">tRNA wybutosine-synthesizing protein 2 homolog</fullName>
        <ecNumber evidence="2">2.5.1.114</ecNumber>
    </recommendedName>
    <alternativeName>
        <fullName evidence="7">tRNA(Phe) (4-demethylwyosine(37)-C(7)) aminocarboxypropyltransferase</fullName>
    </alternativeName>
</protein>
<dbReference type="RefSeq" id="XP_030000543.1">
    <property type="nucleotide sequence ID" value="XM_030144683.1"/>
</dbReference>
<dbReference type="GO" id="GO:0031591">
    <property type="term" value="P:wybutosine biosynthetic process"/>
    <property type="evidence" value="ECO:0007669"/>
    <property type="project" value="TreeGrafter"/>
</dbReference>
<dbReference type="OrthoDB" id="408788at2759"/>
<dbReference type="Pfam" id="PF25133">
    <property type="entry name" value="TYW2_N_2"/>
    <property type="match status" value="1"/>
</dbReference>
<name>A0A672YH17_9TELE</name>
<evidence type="ECO:0000256" key="8">
    <source>
        <dbReference type="ARBA" id="ARBA00037786"/>
    </source>
</evidence>
<dbReference type="CDD" id="cd02440">
    <property type="entry name" value="AdoMet_MTases"/>
    <property type="match status" value="1"/>
</dbReference>